<evidence type="ECO:0000313" key="1">
    <source>
        <dbReference type="EMBL" id="EMP26973.1"/>
    </source>
</evidence>
<dbReference type="eggNOG" id="KOG2783">
    <property type="taxonomic scope" value="Eukaryota"/>
</dbReference>
<organism evidence="1 2">
    <name type="scientific">Chelonia mydas</name>
    <name type="common">Green sea-turtle</name>
    <name type="synonym">Chelonia agassizi</name>
    <dbReference type="NCBI Taxonomy" id="8469"/>
    <lineage>
        <taxon>Eukaryota</taxon>
        <taxon>Metazoa</taxon>
        <taxon>Chordata</taxon>
        <taxon>Craniata</taxon>
        <taxon>Vertebrata</taxon>
        <taxon>Euteleostomi</taxon>
        <taxon>Archelosauria</taxon>
        <taxon>Testudinata</taxon>
        <taxon>Testudines</taxon>
        <taxon>Cryptodira</taxon>
        <taxon>Durocryptodira</taxon>
        <taxon>Americhelydia</taxon>
        <taxon>Chelonioidea</taxon>
        <taxon>Cheloniidae</taxon>
        <taxon>Chelonia</taxon>
    </lineage>
</organism>
<keyword evidence="2" id="KW-1185">Reference proteome</keyword>
<dbReference type="EMBL" id="KB574666">
    <property type="protein sequence ID" value="EMP26973.1"/>
    <property type="molecule type" value="Genomic_DNA"/>
</dbReference>
<protein>
    <submittedName>
        <fullName evidence="1">Phenylalanyl-tRNA synthetase</fullName>
    </submittedName>
</protein>
<proteinExistence type="predicted"/>
<accession>M7B4B0</accession>
<dbReference type="Proteomes" id="UP000031443">
    <property type="component" value="Unassembled WGS sequence"/>
</dbReference>
<dbReference type="GO" id="GO:0004812">
    <property type="term" value="F:aminoacyl-tRNA ligase activity"/>
    <property type="evidence" value="ECO:0007669"/>
    <property type="project" value="UniProtKB-KW"/>
</dbReference>
<reference evidence="2" key="1">
    <citation type="journal article" date="2013" name="Nat. Genet.">
        <title>The draft genomes of soft-shell turtle and green sea turtle yield insights into the development and evolution of the turtle-specific body plan.</title>
        <authorList>
            <person name="Wang Z."/>
            <person name="Pascual-Anaya J."/>
            <person name="Zadissa A."/>
            <person name="Li W."/>
            <person name="Niimura Y."/>
            <person name="Huang Z."/>
            <person name="Li C."/>
            <person name="White S."/>
            <person name="Xiong Z."/>
            <person name="Fang D."/>
            <person name="Wang B."/>
            <person name="Ming Y."/>
            <person name="Chen Y."/>
            <person name="Zheng Y."/>
            <person name="Kuraku S."/>
            <person name="Pignatelli M."/>
            <person name="Herrero J."/>
            <person name="Beal K."/>
            <person name="Nozawa M."/>
            <person name="Li Q."/>
            <person name="Wang J."/>
            <person name="Zhang H."/>
            <person name="Yu L."/>
            <person name="Shigenobu S."/>
            <person name="Wang J."/>
            <person name="Liu J."/>
            <person name="Flicek P."/>
            <person name="Searle S."/>
            <person name="Wang J."/>
            <person name="Kuratani S."/>
            <person name="Yin Y."/>
            <person name="Aken B."/>
            <person name="Zhang G."/>
            <person name="Irie N."/>
        </authorList>
    </citation>
    <scope>NUCLEOTIDE SEQUENCE [LARGE SCALE GENOMIC DNA]</scope>
</reference>
<gene>
    <name evidence="1" type="ORF">UY3_15943</name>
</gene>
<name>M7B4B0_CHEMY</name>
<sequence length="110" mass="12121">MEAVRLVEFNLKQVLTKLVTHLFGDGPFYQGLQSGRCHSTASTEPTQLTAAVASIVNTSCIILQYEQNLAKRQQHEDDCEEDMDTDIPESTGCGNWDIMVAVGLVDTVEC</sequence>
<dbReference type="AlphaFoldDB" id="M7B4B0"/>
<keyword evidence="1" id="KW-0030">Aminoacyl-tRNA synthetase</keyword>
<keyword evidence="1" id="KW-0436">Ligase</keyword>
<evidence type="ECO:0000313" key="2">
    <source>
        <dbReference type="Proteomes" id="UP000031443"/>
    </source>
</evidence>